<dbReference type="GO" id="GO:0000160">
    <property type="term" value="P:phosphorelay signal transduction system"/>
    <property type="evidence" value="ECO:0007669"/>
    <property type="project" value="InterPro"/>
</dbReference>
<dbReference type="PANTHER" id="PTHR43214">
    <property type="entry name" value="TWO-COMPONENT RESPONSE REGULATOR"/>
    <property type="match status" value="1"/>
</dbReference>
<gene>
    <name evidence="8" type="ORF">FD17_GL002252</name>
</gene>
<dbReference type="EMBL" id="AZEA01000006">
    <property type="protein sequence ID" value="KRK88782.1"/>
    <property type="molecule type" value="Genomic_DNA"/>
</dbReference>
<evidence type="ECO:0000259" key="7">
    <source>
        <dbReference type="PROSITE" id="PS50110"/>
    </source>
</evidence>
<dbReference type="OrthoDB" id="9780153at2"/>
<sequence length="202" mass="22323">MTIRIILAEDQSLLSSALSQLLNLEDDLEVIGTYSNGEDAYSHIKYELPDVAILDIEMPKKTGLEVAEQIAEEQLNVKTIILTTFANKQYFQTAVKANVKGYLLKDIPSDELVQSIRDVVEGKTIYSPELVSSILGDVANPLTTKETQILKEIHKGKSTAQIASTLFLSNGTVRNYISSILSKLGAANRIEALNIAEKRNWI</sequence>
<dbReference type="PROSITE" id="PS50110">
    <property type="entry name" value="RESPONSE_REGULATORY"/>
    <property type="match status" value="1"/>
</dbReference>
<dbReference type="RefSeq" id="WP_057824461.1">
    <property type="nucleotide sequence ID" value="NZ_AZEA01000006.1"/>
</dbReference>
<dbReference type="PROSITE" id="PS50043">
    <property type="entry name" value="HTH_LUXR_2"/>
    <property type="match status" value="1"/>
</dbReference>
<dbReference type="AlphaFoldDB" id="A0A0R1KYA7"/>
<protein>
    <submittedName>
        <fullName evidence="8">Response regulator receiver domain protein</fullName>
    </submittedName>
</protein>
<keyword evidence="3" id="KW-0238">DNA-binding</keyword>
<name>A0A0R1KYA7_9LACO</name>
<dbReference type="CDD" id="cd06170">
    <property type="entry name" value="LuxR_C_like"/>
    <property type="match status" value="1"/>
</dbReference>
<dbReference type="GO" id="GO:0003677">
    <property type="term" value="F:DNA binding"/>
    <property type="evidence" value="ECO:0007669"/>
    <property type="project" value="UniProtKB-KW"/>
</dbReference>
<feature type="domain" description="Response regulatory" evidence="7">
    <location>
        <begin position="4"/>
        <end position="120"/>
    </location>
</feature>
<dbReference type="InterPro" id="IPR016032">
    <property type="entry name" value="Sig_transdc_resp-reg_C-effctor"/>
</dbReference>
<evidence type="ECO:0000256" key="3">
    <source>
        <dbReference type="ARBA" id="ARBA00023125"/>
    </source>
</evidence>
<evidence type="ECO:0000256" key="5">
    <source>
        <dbReference type="PROSITE-ProRule" id="PRU00169"/>
    </source>
</evidence>
<keyword evidence="4" id="KW-0804">Transcription</keyword>
<dbReference type="SUPFAM" id="SSF52172">
    <property type="entry name" value="CheY-like"/>
    <property type="match status" value="1"/>
</dbReference>
<dbReference type="InterPro" id="IPR011006">
    <property type="entry name" value="CheY-like_superfamily"/>
</dbReference>
<evidence type="ECO:0000256" key="1">
    <source>
        <dbReference type="ARBA" id="ARBA00022553"/>
    </source>
</evidence>
<dbReference type="InterPro" id="IPR001789">
    <property type="entry name" value="Sig_transdc_resp-reg_receiver"/>
</dbReference>
<dbReference type="Pfam" id="PF00072">
    <property type="entry name" value="Response_reg"/>
    <property type="match status" value="1"/>
</dbReference>
<keyword evidence="2" id="KW-0805">Transcription regulation</keyword>
<evidence type="ECO:0000259" key="6">
    <source>
        <dbReference type="PROSITE" id="PS50043"/>
    </source>
</evidence>
<dbReference type="PROSITE" id="PS00622">
    <property type="entry name" value="HTH_LUXR_1"/>
    <property type="match status" value="1"/>
</dbReference>
<keyword evidence="1 5" id="KW-0597">Phosphoprotein</keyword>
<evidence type="ECO:0000256" key="2">
    <source>
        <dbReference type="ARBA" id="ARBA00023015"/>
    </source>
</evidence>
<dbReference type="InterPro" id="IPR039420">
    <property type="entry name" value="WalR-like"/>
</dbReference>
<dbReference type="Gene3D" id="3.40.50.2300">
    <property type="match status" value="1"/>
</dbReference>
<feature type="modified residue" description="4-aspartylphosphate" evidence="5">
    <location>
        <position position="55"/>
    </location>
</feature>
<dbReference type="Pfam" id="PF00196">
    <property type="entry name" value="GerE"/>
    <property type="match status" value="1"/>
</dbReference>
<reference evidence="8 9" key="1">
    <citation type="journal article" date="2015" name="Genome Announc.">
        <title>Expanding the biotechnology potential of lactobacilli through comparative genomics of 213 strains and associated genera.</title>
        <authorList>
            <person name="Sun Z."/>
            <person name="Harris H.M."/>
            <person name="McCann A."/>
            <person name="Guo C."/>
            <person name="Argimon S."/>
            <person name="Zhang W."/>
            <person name="Yang X."/>
            <person name="Jeffery I.B."/>
            <person name="Cooney J.C."/>
            <person name="Kagawa T.F."/>
            <person name="Liu W."/>
            <person name="Song Y."/>
            <person name="Salvetti E."/>
            <person name="Wrobel A."/>
            <person name="Rasinkangas P."/>
            <person name="Parkhill J."/>
            <person name="Rea M.C."/>
            <person name="O'Sullivan O."/>
            <person name="Ritari J."/>
            <person name="Douillard F.P."/>
            <person name="Paul Ross R."/>
            <person name="Yang R."/>
            <person name="Briner A.E."/>
            <person name="Felis G.E."/>
            <person name="de Vos W.M."/>
            <person name="Barrangou R."/>
            <person name="Klaenhammer T.R."/>
            <person name="Caufield P.W."/>
            <person name="Cui Y."/>
            <person name="Zhang H."/>
            <person name="O'Toole P.W."/>
        </authorList>
    </citation>
    <scope>NUCLEOTIDE SEQUENCE [LARGE SCALE GENOMIC DNA]</scope>
    <source>
        <strain evidence="8 9">DSM 19904</strain>
    </source>
</reference>
<dbReference type="Proteomes" id="UP000051581">
    <property type="component" value="Unassembled WGS sequence"/>
</dbReference>
<comment type="caution">
    <text evidence="8">The sequence shown here is derived from an EMBL/GenBank/DDBJ whole genome shotgun (WGS) entry which is preliminary data.</text>
</comment>
<dbReference type="SUPFAM" id="SSF46894">
    <property type="entry name" value="C-terminal effector domain of the bipartite response regulators"/>
    <property type="match status" value="1"/>
</dbReference>
<dbReference type="PRINTS" id="PR00038">
    <property type="entry name" value="HTHLUXR"/>
</dbReference>
<feature type="domain" description="HTH luxR-type" evidence="6">
    <location>
        <begin position="135"/>
        <end position="200"/>
    </location>
</feature>
<dbReference type="PANTHER" id="PTHR43214:SF42">
    <property type="entry name" value="TRANSCRIPTIONAL REGULATORY PROTEIN DESR"/>
    <property type="match status" value="1"/>
</dbReference>
<dbReference type="SMART" id="SM00421">
    <property type="entry name" value="HTH_LUXR"/>
    <property type="match status" value="1"/>
</dbReference>
<keyword evidence="9" id="KW-1185">Reference proteome</keyword>
<dbReference type="SMART" id="SM00448">
    <property type="entry name" value="REC"/>
    <property type="match status" value="1"/>
</dbReference>
<organism evidence="8 9">
    <name type="scientific">Lentilactobacillus sunkii DSM 19904</name>
    <dbReference type="NCBI Taxonomy" id="1423808"/>
    <lineage>
        <taxon>Bacteria</taxon>
        <taxon>Bacillati</taxon>
        <taxon>Bacillota</taxon>
        <taxon>Bacilli</taxon>
        <taxon>Lactobacillales</taxon>
        <taxon>Lactobacillaceae</taxon>
        <taxon>Lentilactobacillus</taxon>
    </lineage>
</organism>
<accession>A0A0R1KYA7</accession>
<evidence type="ECO:0000313" key="9">
    <source>
        <dbReference type="Proteomes" id="UP000051581"/>
    </source>
</evidence>
<proteinExistence type="predicted"/>
<evidence type="ECO:0000256" key="4">
    <source>
        <dbReference type="ARBA" id="ARBA00023163"/>
    </source>
</evidence>
<dbReference type="InterPro" id="IPR000792">
    <property type="entry name" value="Tscrpt_reg_LuxR_C"/>
</dbReference>
<dbReference type="PATRIC" id="fig|1423808.3.peg.2286"/>
<evidence type="ECO:0000313" key="8">
    <source>
        <dbReference type="EMBL" id="KRK88782.1"/>
    </source>
</evidence>
<dbReference type="GO" id="GO:0006355">
    <property type="term" value="P:regulation of DNA-templated transcription"/>
    <property type="evidence" value="ECO:0007669"/>
    <property type="project" value="InterPro"/>
</dbReference>